<evidence type="ECO:0000313" key="2">
    <source>
        <dbReference type="EMBL" id="RFU64674.1"/>
    </source>
</evidence>
<comment type="caution">
    <text evidence="2">The sequence shown here is derived from an EMBL/GenBank/DDBJ whole genome shotgun (WGS) entry which is preliminary data.</text>
</comment>
<dbReference type="InterPro" id="IPR016181">
    <property type="entry name" value="Acyl_CoA_acyltransferase"/>
</dbReference>
<dbReference type="InterPro" id="IPR053144">
    <property type="entry name" value="Acetyltransferase_Butenolide"/>
</dbReference>
<accession>A0A372LF88</accession>
<evidence type="ECO:0000259" key="1">
    <source>
        <dbReference type="PROSITE" id="PS51186"/>
    </source>
</evidence>
<evidence type="ECO:0000313" key="3">
    <source>
        <dbReference type="Proteomes" id="UP000262939"/>
    </source>
</evidence>
<dbReference type="Pfam" id="PF13673">
    <property type="entry name" value="Acetyltransf_10"/>
    <property type="match status" value="1"/>
</dbReference>
<dbReference type="EMBL" id="QVTD01000003">
    <property type="protein sequence ID" value="RFU64674.1"/>
    <property type="molecule type" value="Genomic_DNA"/>
</dbReference>
<sequence length="89" mass="10104">MIENSNVLITAWDNDRLVGVARAITDYCYCCYLSDLAVNQDYQNKGIGKELTRLVQEHIGEEVSLLLLSSPIAMDYYPKIGFEKIEKSL</sequence>
<keyword evidence="2" id="KW-0808">Transferase</keyword>
<dbReference type="CDD" id="cd04301">
    <property type="entry name" value="NAT_SF"/>
    <property type="match status" value="1"/>
</dbReference>
<dbReference type="AlphaFoldDB" id="A0A372LF88"/>
<feature type="domain" description="N-acetyltransferase" evidence="1">
    <location>
        <begin position="1"/>
        <end position="89"/>
    </location>
</feature>
<dbReference type="InterPro" id="IPR000182">
    <property type="entry name" value="GNAT_dom"/>
</dbReference>
<dbReference type="OrthoDB" id="9775804at2"/>
<organism evidence="2 3">
    <name type="scientific">Peribacillus glennii</name>
    <dbReference type="NCBI Taxonomy" id="2303991"/>
    <lineage>
        <taxon>Bacteria</taxon>
        <taxon>Bacillati</taxon>
        <taxon>Bacillota</taxon>
        <taxon>Bacilli</taxon>
        <taxon>Bacillales</taxon>
        <taxon>Bacillaceae</taxon>
        <taxon>Peribacillus</taxon>
    </lineage>
</organism>
<gene>
    <name evidence="2" type="ORF">D0466_01730</name>
</gene>
<name>A0A372LF88_9BACI</name>
<dbReference type="PROSITE" id="PS51186">
    <property type="entry name" value="GNAT"/>
    <property type="match status" value="1"/>
</dbReference>
<reference evidence="2 3" key="1">
    <citation type="submission" date="2018-08" db="EMBL/GenBank/DDBJ databases">
        <title>Bacillus chawlae sp. nov., Bacillus glennii sp. nov., and Bacillus saganii sp. nov. Isolated from the Vehicle Assembly Building at Kennedy Space Center where the Viking Spacecraft were Assembled.</title>
        <authorList>
            <person name="Seuylemezian A."/>
            <person name="Vaishampayan P."/>
        </authorList>
    </citation>
    <scope>NUCLEOTIDE SEQUENCE [LARGE SCALE GENOMIC DNA]</scope>
    <source>
        <strain evidence="2 3">V44-8</strain>
    </source>
</reference>
<dbReference type="Proteomes" id="UP000262939">
    <property type="component" value="Unassembled WGS sequence"/>
</dbReference>
<dbReference type="SUPFAM" id="SSF55729">
    <property type="entry name" value="Acyl-CoA N-acyltransferases (Nat)"/>
    <property type="match status" value="1"/>
</dbReference>
<dbReference type="RefSeq" id="WP_117320849.1">
    <property type="nucleotide sequence ID" value="NZ_QVTD01000003.1"/>
</dbReference>
<dbReference type="Gene3D" id="3.40.630.30">
    <property type="match status" value="1"/>
</dbReference>
<keyword evidence="3" id="KW-1185">Reference proteome</keyword>
<dbReference type="PANTHER" id="PTHR43233">
    <property type="entry name" value="FAMILY N-ACETYLTRANSFERASE, PUTATIVE (AFU_ORTHOLOGUE AFUA_6G03350)-RELATED"/>
    <property type="match status" value="1"/>
</dbReference>
<dbReference type="GO" id="GO:0016747">
    <property type="term" value="F:acyltransferase activity, transferring groups other than amino-acyl groups"/>
    <property type="evidence" value="ECO:0007669"/>
    <property type="project" value="InterPro"/>
</dbReference>
<dbReference type="PANTHER" id="PTHR43233:SF1">
    <property type="entry name" value="FAMILY N-ACETYLTRANSFERASE, PUTATIVE (AFU_ORTHOLOGUE AFUA_6G03350)-RELATED"/>
    <property type="match status" value="1"/>
</dbReference>
<protein>
    <submittedName>
        <fullName evidence="2">GNAT family N-acetyltransferase</fullName>
    </submittedName>
</protein>
<proteinExistence type="predicted"/>